<dbReference type="Pfam" id="PF03796">
    <property type="entry name" value="DnaB_C"/>
    <property type="match status" value="1"/>
</dbReference>
<dbReference type="SUPFAM" id="SSF56731">
    <property type="entry name" value="DNA primase core"/>
    <property type="match status" value="1"/>
</dbReference>
<dbReference type="EMBL" id="JBFAIH010000031">
    <property type="protein sequence ID" value="MEV0367547.1"/>
    <property type="molecule type" value="Genomic_DNA"/>
</dbReference>
<evidence type="ECO:0000259" key="1">
    <source>
        <dbReference type="PROSITE" id="PS51199"/>
    </source>
</evidence>
<dbReference type="Gene3D" id="3.40.1360.10">
    <property type="match status" value="1"/>
</dbReference>
<accession>A0ABV3FIT5</accession>
<comment type="caution">
    <text evidence="2">The sequence shown here is derived from an EMBL/GenBank/DDBJ whole genome shotgun (WGS) entry which is preliminary data.</text>
</comment>
<dbReference type="InterPro" id="IPR034154">
    <property type="entry name" value="TOPRIM_DnaG/twinkle"/>
</dbReference>
<keyword evidence="3" id="KW-1185">Reference proteome</keyword>
<dbReference type="CDD" id="cd01029">
    <property type="entry name" value="TOPRIM_primases"/>
    <property type="match status" value="1"/>
</dbReference>
<sequence>MIAFERVVDAFRAQGLNVKENGHGKASAQAPGHSGADLSVSITHIGDQVLVHSHSDPTDAVLDAVGLSMSDLFDTPKGSTYEYPDNRIVWRSPTKQFRQSGNTKGTSLYRADRLADADVVYMAEGEKDVHALESAGAVATCTAMGAGKAHLFDLTPLHGKKVHIVRDMDEPGRAHAAQVLELLTGKADATVWEPAAGKDAADHIAAGHGLDDFTPAAGFVVSPLVGILEKALDAARTMPESDVIAGLYRYLDEIGTTQESAPRLRKFDAIINDWWTWVDAPREAVRTIPTPWPELDDILAGGLHPGRSYLFAGRPGGGKSLALTNVAAYAAEKGHPGALFSVEMGTMEIASRILAAGGHAEYGQITSRQLNDFNRGRVAAYAHDVQDIPLWVSDQAPISIDQIRAQARTLKRTGGLDFVAVDYVQLLKAGDSRLPRERQIAEISWGLKTMAKELDIAVISACQLNRAPAKERRPPTIAELRESGALEQDSDVVILLHHNLVEGQPTGEVDLIVGKNRTGKLTQITLPFRGYQARIG</sequence>
<dbReference type="SUPFAM" id="SSF52540">
    <property type="entry name" value="P-loop containing nucleoside triphosphate hydrolases"/>
    <property type="match status" value="1"/>
</dbReference>
<dbReference type="PANTHER" id="PTHR30153">
    <property type="entry name" value="REPLICATIVE DNA HELICASE DNAB"/>
    <property type="match status" value="1"/>
</dbReference>
<dbReference type="Gene3D" id="3.40.50.300">
    <property type="entry name" value="P-loop containing nucleotide triphosphate hydrolases"/>
    <property type="match status" value="1"/>
</dbReference>
<reference evidence="2 3" key="1">
    <citation type="submission" date="2024-06" db="EMBL/GenBank/DDBJ databases">
        <title>The Natural Products Discovery Center: Release of the First 8490 Sequenced Strains for Exploring Actinobacteria Biosynthetic Diversity.</title>
        <authorList>
            <person name="Kalkreuter E."/>
            <person name="Kautsar S.A."/>
            <person name="Yang D."/>
            <person name="Bader C.D."/>
            <person name="Teijaro C.N."/>
            <person name="Fluegel L."/>
            <person name="Davis C.M."/>
            <person name="Simpson J.R."/>
            <person name="Lauterbach L."/>
            <person name="Steele A.D."/>
            <person name="Gui C."/>
            <person name="Meng S."/>
            <person name="Li G."/>
            <person name="Viehrig K."/>
            <person name="Ye F."/>
            <person name="Su P."/>
            <person name="Kiefer A.F."/>
            <person name="Nichols A."/>
            <person name="Cepeda A.J."/>
            <person name="Yan W."/>
            <person name="Fan B."/>
            <person name="Jiang Y."/>
            <person name="Adhikari A."/>
            <person name="Zheng C.-J."/>
            <person name="Schuster L."/>
            <person name="Cowan T.M."/>
            <person name="Smanski M.J."/>
            <person name="Chevrette M.G."/>
            <person name="De Carvalho L.P.S."/>
            <person name="Shen B."/>
        </authorList>
    </citation>
    <scope>NUCLEOTIDE SEQUENCE [LARGE SCALE GENOMIC DNA]</scope>
    <source>
        <strain evidence="2 3">NPDC050671</strain>
    </source>
</reference>
<organism evidence="2 3">
    <name type="scientific">Nocardia fusca</name>
    <dbReference type="NCBI Taxonomy" id="941183"/>
    <lineage>
        <taxon>Bacteria</taxon>
        <taxon>Bacillati</taxon>
        <taxon>Actinomycetota</taxon>
        <taxon>Actinomycetes</taxon>
        <taxon>Mycobacteriales</taxon>
        <taxon>Nocardiaceae</taxon>
        <taxon>Nocardia</taxon>
    </lineage>
</organism>
<dbReference type="InterPro" id="IPR007694">
    <property type="entry name" value="DNA_helicase_DnaB-like_C"/>
</dbReference>
<evidence type="ECO:0000313" key="2">
    <source>
        <dbReference type="EMBL" id="MEV0367547.1"/>
    </source>
</evidence>
<name>A0ABV3FIT5_9NOCA</name>
<dbReference type="RefSeq" id="WP_357987280.1">
    <property type="nucleotide sequence ID" value="NZ_JBFAIH010000031.1"/>
</dbReference>
<dbReference type="PANTHER" id="PTHR30153:SF2">
    <property type="entry name" value="REPLICATIVE DNA HELICASE"/>
    <property type="match status" value="1"/>
</dbReference>
<dbReference type="Proteomes" id="UP001551658">
    <property type="component" value="Unassembled WGS sequence"/>
</dbReference>
<protein>
    <submittedName>
        <fullName evidence="2">DnaB-like helicase C-terminal domain-containing protein</fullName>
    </submittedName>
</protein>
<evidence type="ECO:0000313" key="3">
    <source>
        <dbReference type="Proteomes" id="UP001551658"/>
    </source>
</evidence>
<dbReference type="PROSITE" id="PS51199">
    <property type="entry name" value="SF4_HELICASE"/>
    <property type="match status" value="1"/>
</dbReference>
<feature type="domain" description="SF4 helicase" evidence="1">
    <location>
        <begin position="281"/>
        <end position="536"/>
    </location>
</feature>
<proteinExistence type="predicted"/>
<dbReference type="InterPro" id="IPR027417">
    <property type="entry name" value="P-loop_NTPase"/>
</dbReference>
<dbReference type="PRINTS" id="PR01874">
    <property type="entry name" value="DNAREPAIRADA"/>
</dbReference>
<gene>
    <name evidence="2" type="ORF">AB0H72_33160</name>
</gene>